<evidence type="ECO:0000256" key="3">
    <source>
        <dbReference type="ARBA" id="ARBA00022679"/>
    </source>
</evidence>
<keyword evidence="2 6" id="KW-0489">Methyltransferase</keyword>
<dbReference type="SUPFAM" id="SSF53335">
    <property type="entry name" value="S-adenosyl-L-methionine-dependent methyltransferases"/>
    <property type="match status" value="1"/>
</dbReference>
<dbReference type="GO" id="GO:0008168">
    <property type="term" value="F:methyltransferase activity"/>
    <property type="evidence" value="ECO:0007669"/>
    <property type="project" value="UniProtKB-KW"/>
</dbReference>
<dbReference type="InterPro" id="IPR005299">
    <property type="entry name" value="MeTrfase_7"/>
</dbReference>
<reference evidence="6" key="1">
    <citation type="journal article" date="2017" name="Nature">
        <title>The sunflower genome provides insights into oil metabolism, flowering and Asterid evolution.</title>
        <authorList>
            <person name="Badouin H."/>
            <person name="Gouzy J."/>
            <person name="Grassa C.J."/>
            <person name="Murat F."/>
            <person name="Staton S.E."/>
            <person name="Cottret L."/>
            <person name="Lelandais-Briere C."/>
            <person name="Owens G.L."/>
            <person name="Carrere S."/>
            <person name="Mayjonade B."/>
            <person name="Legrand L."/>
            <person name="Gill N."/>
            <person name="Kane N.C."/>
            <person name="Bowers J.E."/>
            <person name="Hubner S."/>
            <person name="Bellec A."/>
            <person name="Berard A."/>
            <person name="Berges H."/>
            <person name="Blanchet N."/>
            <person name="Boniface M.C."/>
            <person name="Brunel D."/>
            <person name="Catrice O."/>
            <person name="Chaidir N."/>
            <person name="Claudel C."/>
            <person name="Donnadieu C."/>
            <person name="Faraut T."/>
            <person name="Fievet G."/>
            <person name="Helmstetter N."/>
            <person name="King M."/>
            <person name="Knapp S.J."/>
            <person name="Lai Z."/>
            <person name="Le Paslier M.C."/>
            <person name="Lippi Y."/>
            <person name="Lorenzon L."/>
            <person name="Mandel J.R."/>
            <person name="Marage G."/>
            <person name="Marchand G."/>
            <person name="Marquand E."/>
            <person name="Bret-Mestries E."/>
            <person name="Morien E."/>
            <person name="Nambeesan S."/>
            <person name="Nguyen T."/>
            <person name="Pegot-Espagnet P."/>
            <person name="Pouilly N."/>
            <person name="Raftis F."/>
            <person name="Sallet E."/>
            <person name="Schiex T."/>
            <person name="Thomas J."/>
            <person name="Vandecasteele C."/>
            <person name="Vares D."/>
            <person name="Vear F."/>
            <person name="Vautrin S."/>
            <person name="Crespi M."/>
            <person name="Mangin B."/>
            <person name="Burke J.M."/>
            <person name="Salse J."/>
            <person name="Munos S."/>
            <person name="Vincourt P."/>
            <person name="Rieseberg L.H."/>
            <person name="Langlade N.B."/>
        </authorList>
    </citation>
    <scope>NUCLEOTIDE SEQUENCE</scope>
    <source>
        <tissue evidence="6">Leaves</tissue>
    </source>
</reference>
<dbReference type="GO" id="GO:0046872">
    <property type="term" value="F:metal ion binding"/>
    <property type="evidence" value="ECO:0007669"/>
    <property type="project" value="UniProtKB-KW"/>
</dbReference>
<keyword evidence="7" id="KW-1185">Reference proteome</keyword>
<evidence type="ECO:0000256" key="4">
    <source>
        <dbReference type="ARBA" id="ARBA00022723"/>
    </source>
</evidence>
<sequence length="368" mass="41753">MDVTEVLRMNGGDGDYSYSNNSLLQRKVILMTKPIIEDALTNLYCGMNFPKTLVMADLGCSSGPNTLLVASELIKSIHEIRLKLGHDESPEIQFYLNDLPHNDFNTLFLSVSKFQKNLTQLLVHNSSLPPCYFFGVPGSFYTRLFLNKSLHFVHSSYSLMWLSKVPDMENTNKGSIYISTTSPPSVIRAYHEQFQRDFFMFLKCRAEEMVGGGRMVLTILGRRSDDPCSKECCYHWDLLAETLNDMVVEGLIKEEKMDLFNIPQYTPSLKEVSNEVNKEGSFVVDCLEVSEVNWDACTDQNLNLSEDDTQGVNMSKCMRAVAEPLLLSHFGESIMEEVFARYTNVIKNRMSIEDAKLVNVTVSMTRKG</sequence>
<gene>
    <name evidence="6" type="ORF">HanXRQr2_Chr11g0471251</name>
</gene>
<evidence type="ECO:0000313" key="6">
    <source>
        <dbReference type="EMBL" id="KAF5780381.1"/>
    </source>
</evidence>
<dbReference type="InterPro" id="IPR042086">
    <property type="entry name" value="MeTrfase_capping"/>
</dbReference>
<keyword evidence="5" id="KW-0460">Magnesium</keyword>
<protein>
    <submittedName>
        <fullName evidence="6">Salicylate carboxymethyltransferase</fullName>
        <ecNumber evidence="6">2.1.1.274</ecNumber>
    </submittedName>
</protein>
<dbReference type="OrthoDB" id="1523883at2759"/>
<dbReference type="Gene3D" id="1.10.1200.270">
    <property type="entry name" value="Methyltransferase, alpha-helical capping domain"/>
    <property type="match status" value="1"/>
</dbReference>
<dbReference type="Gene3D" id="3.40.50.150">
    <property type="entry name" value="Vaccinia Virus protein VP39"/>
    <property type="match status" value="1"/>
</dbReference>
<name>A0A9K3MYI8_HELAN</name>
<dbReference type="AlphaFoldDB" id="A0A9K3MYI8"/>
<organism evidence="6 7">
    <name type="scientific">Helianthus annuus</name>
    <name type="common">Common sunflower</name>
    <dbReference type="NCBI Taxonomy" id="4232"/>
    <lineage>
        <taxon>Eukaryota</taxon>
        <taxon>Viridiplantae</taxon>
        <taxon>Streptophyta</taxon>
        <taxon>Embryophyta</taxon>
        <taxon>Tracheophyta</taxon>
        <taxon>Spermatophyta</taxon>
        <taxon>Magnoliopsida</taxon>
        <taxon>eudicotyledons</taxon>
        <taxon>Gunneridae</taxon>
        <taxon>Pentapetalae</taxon>
        <taxon>asterids</taxon>
        <taxon>campanulids</taxon>
        <taxon>Asterales</taxon>
        <taxon>Asteraceae</taxon>
        <taxon>Asteroideae</taxon>
        <taxon>Heliantheae alliance</taxon>
        <taxon>Heliantheae</taxon>
        <taxon>Helianthus</taxon>
    </lineage>
</organism>
<dbReference type="InterPro" id="IPR029063">
    <property type="entry name" value="SAM-dependent_MTases_sf"/>
</dbReference>
<dbReference type="Pfam" id="PF03492">
    <property type="entry name" value="Methyltransf_7"/>
    <property type="match status" value="1"/>
</dbReference>
<dbReference type="GO" id="GO:0032259">
    <property type="term" value="P:methylation"/>
    <property type="evidence" value="ECO:0007669"/>
    <property type="project" value="UniProtKB-KW"/>
</dbReference>
<evidence type="ECO:0000256" key="5">
    <source>
        <dbReference type="ARBA" id="ARBA00022842"/>
    </source>
</evidence>
<evidence type="ECO:0000256" key="2">
    <source>
        <dbReference type="ARBA" id="ARBA00022603"/>
    </source>
</evidence>
<dbReference type="PANTHER" id="PTHR31009">
    <property type="entry name" value="S-ADENOSYL-L-METHIONINE:CARBOXYL METHYLTRANSFERASE FAMILY PROTEIN"/>
    <property type="match status" value="1"/>
</dbReference>
<comment type="similarity">
    <text evidence="1">Belongs to the methyltransferase superfamily. Type-7 methyltransferase family.</text>
</comment>
<comment type="caution">
    <text evidence="6">The sequence shown here is derived from an EMBL/GenBank/DDBJ whole genome shotgun (WGS) entry which is preliminary data.</text>
</comment>
<keyword evidence="3 6" id="KW-0808">Transferase</keyword>
<keyword evidence="4" id="KW-0479">Metal-binding</keyword>
<dbReference type="Proteomes" id="UP000215914">
    <property type="component" value="Unassembled WGS sequence"/>
</dbReference>
<dbReference type="Gramene" id="mRNA:HanXRQr2_Chr11g0471251">
    <property type="protein sequence ID" value="mRNA:HanXRQr2_Chr11g0471251"/>
    <property type="gene ID" value="HanXRQr2_Chr11g0471251"/>
</dbReference>
<dbReference type="EMBL" id="MNCJ02000326">
    <property type="protein sequence ID" value="KAF5780381.1"/>
    <property type="molecule type" value="Genomic_DNA"/>
</dbReference>
<evidence type="ECO:0000256" key="1">
    <source>
        <dbReference type="ARBA" id="ARBA00007967"/>
    </source>
</evidence>
<dbReference type="EC" id="2.1.1.274" evidence="6"/>
<accession>A0A9K3MYI8</accession>
<proteinExistence type="inferred from homology"/>
<reference evidence="6" key="2">
    <citation type="submission" date="2020-06" db="EMBL/GenBank/DDBJ databases">
        <title>Helianthus annuus Genome sequencing and assembly Release 2.</title>
        <authorList>
            <person name="Gouzy J."/>
            <person name="Langlade N."/>
            <person name="Munos S."/>
        </authorList>
    </citation>
    <scope>NUCLEOTIDE SEQUENCE</scope>
    <source>
        <tissue evidence="6">Leaves</tissue>
    </source>
</reference>
<evidence type="ECO:0000313" key="7">
    <source>
        <dbReference type="Proteomes" id="UP000215914"/>
    </source>
</evidence>